<dbReference type="InterPro" id="IPR050463">
    <property type="entry name" value="Gfo/Idh/MocA_oxidrdct_glycsds"/>
</dbReference>
<dbReference type="Pfam" id="PF01408">
    <property type="entry name" value="GFO_IDH_MocA"/>
    <property type="match status" value="1"/>
</dbReference>
<dbReference type="Gene3D" id="3.30.360.10">
    <property type="entry name" value="Dihydrodipicolinate Reductase, domain 2"/>
    <property type="match status" value="1"/>
</dbReference>
<evidence type="ECO:0000259" key="6">
    <source>
        <dbReference type="Pfam" id="PF01408"/>
    </source>
</evidence>
<comment type="cofactor">
    <cofactor evidence="1">
        <name>NAD(+)</name>
        <dbReference type="ChEBI" id="CHEBI:57540"/>
    </cofactor>
</comment>
<keyword evidence="3" id="KW-0378">Hydrolase</keyword>
<dbReference type="InterPro" id="IPR036291">
    <property type="entry name" value="NAD(P)-bd_dom_sf"/>
</dbReference>
<dbReference type="EMBL" id="VDCQ01000107">
    <property type="protein sequence ID" value="TNJ56493.1"/>
    <property type="molecule type" value="Genomic_DNA"/>
</dbReference>
<dbReference type="AlphaFoldDB" id="A0A5C4SVL6"/>
<keyword evidence="5" id="KW-0326">Glycosidase</keyword>
<comment type="similarity">
    <text evidence="2">Belongs to the Gfo/Idh/MocA family. Glycosyl hydrolase 109 subfamily.</text>
</comment>
<evidence type="ECO:0000256" key="2">
    <source>
        <dbReference type="ARBA" id="ARBA00009329"/>
    </source>
</evidence>
<evidence type="ECO:0000256" key="5">
    <source>
        <dbReference type="ARBA" id="ARBA00023295"/>
    </source>
</evidence>
<keyword evidence="4" id="KW-0520">NAD</keyword>
<evidence type="ECO:0000259" key="7">
    <source>
        <dbReference type="Pfam" id="PF21252"/>
    </source>
</evidence>
<name>A0A5C4SVL6_9BACL</name>
<protein>
    <submittedName>
        <fullName evidence="8">Gfo/Idh/MocA family oxidoreductase</fullName>
    </submittedName>
</protein>
<dbReference type="InterPro" id="IPR000683">
    <property type="entry name" value="Gfo/Idh/MocA-like_OxRdtase_N"/>
</dbReference>
<dbReference type="OrthoDB" id="9771072at2"/>
<reference evidence="8 9" key="1">
    <citation type="submission" date="2019-05" db="EMBL/GenBank/DDBJ databases">
        <title>We sequenced the genome of Paenibacillus hemerocallicola KCTC 33185 for further insight into its adaptation and study the phylogeny of Paenibacillus.</title>
        <authorList>
            <person name="Narsing Rao M.P."/>
        </authorList>
    </citation>
    <scope>NUCLEOTIDE SEQUENCE [LARGE SCALE GENOMIC DNA]</scope>
    <source>
        <strain evidence="8 9">KCTC 33185</strain>
    </source>
</reference>
<organism evidence="8 9">
    <name type="scientific">Paenibacillus hemerocallicola</name>
    <dbReference type="NCBI Taxonomy" id="1172614"/>
    <lineage>
        <taxon>Bacteria</taxon>
        <taxon>Bacillati</taxon>
        <taxon>Bacillota</taxon>
        <taxon>Bacilli</taxon>
        <taxon>Bacillales</taxon>
        <taxon>Paenibacillaceae</taxon>
        <taxon>Paenibacillus</taxon>
    </lineage>
</organism>
<evidence type="ECO:0000313" key="8">
    <source>
        <dbReference type="EMBL" id="TNJ56493.1"/>
    </source>
</evidence>
<sequence>MDGKMSRTIMTGGRIAMAQENGGNREPQRPIRLAVIGGRRGAAFRRAFEVLSDKIRLAAICDRNERVLQSWRETDTDVKRYADYEGVLNDPDIDAVFLATPVSQHGRQAIAALNAGKHVMSEVPAAFTLDECWELVETVERTGLVYMLAENYCYMRDNMLVGSMAGQGLFGEITFAEGGYMHDARNLTHDAEGNLTWRGQLRHSFNGMHYPTHMLGPIAQWLGINRDGGDEFDYMSTYVSKEAAAHLYYKETFGERHEGADRAFWSQGDSAVTLIRTKKGVLIQLRLDTKSPRPHNMTHYGLQGARGAFVSARHKEEQGLVWLEGHSRGSTLHEAKDEAKWEPLDAYADRYEHELWRRWSGDALKAGHGGGDFFILEEFSSAILEKRRPAIDVYDAVTWSCVAPLSAISVETGGKPLPFPNFRAKRDSESRT</sequence>
<dbReference type="Pfam" id="PF21252">
    <property type="entry name" value="Glyco_hydro_109_C"/>
    <property type="match status" value="1"/>
</dbReference>
<feature type="domain" description="Gfo/Idh/MocA-like oxidoreductase N-terminal" evidence="6">
    <location>
        <begin position="31"/>
        <end position="148"/>
    </location>
</feature>
<dbReference type="GO" id="GO:0016798">
    <property type="term" value="F:hydrolase activity, acting on glycosyl bonds"/>
    <property type="evidence" value="ECO:0007669"/>
    <property type="project" value="UniProtKB-KW"/>
</dbReference>
<comment type="caution">
    <text evidence="8">The sequence shown here is derived from an EMBL/GenBank/DDBJ whole genome shotgun (WGS) entry which is preliminary data.</text>
</comment>
<dbReference type="PANTHER" id="PTHR43818:SF1">
    <property type="entry name" value="GLYCOSYL HYDROLASE FAMILY 109 PROTEIN"/>
    <property type="match status" value="1"/>
</dbReference>
<evidence type="ECO:0000313" key="9">
    <source>
        <dbReference type="Proteomes" id="UP000307943"/>
    </source>
</evidence>
<dbReference type="InterPro" id="IPR049303">
    <property type="entry name" value="Glyco_hydro_109_C"/>
</dbReference>
<dbReference type="Proteomes" id="UP000307943">
    <property type="component" value="Unassembled WGS sequence"/>
</dbReference>
<evidence type="ECO:0000256" key="1">
    <source>
        <dbReference type="ARBA" id="ARBA00001911"/>
    </source>
</evidence>
<evidence type="ECO:0000256" key="4">
    <source>
        <dbReference type="ARBA" id="ARBA00023027"/>
    </source>
</evidence>
<proteinExistence type="inferred from homology"/>
<gene>
    <name evidence="8" type="ORF">FE784_38900</name>
</gene>
<keyword evidence="9" id="KW-1185">Reference proteome</keyword>
<dbReference type="Gene3D" id="3.40.50.720">
    <property type="entry name" value="NAD(P)-binding Rossmann-like Domain"/>
    <property type="match status" value="1"/>
</dbReference>
<dbReference type="GO" id="GO:0000166">
    <property type="term" value="F:nucleotide binding"/>
    <property type="evidence" value="ECO:0007669"/>
    <property type="project" value="InterPro"/>
</dbReference>
<dbReference type="SUPFAM" id="SSF51735">
    <property type="entry name" value="NAD(P)-binding Rossmann-fold domains"/>
    <property type="match status" value="1"/>
</dbReference>
<dbReference type="PANTHER" id="PTHR43818">
    <property type="entry name" value="BCDNA.GH03377"/>
    <property type="match status" value="1"/>
</dbReference>
<feature type="domain" description="Glycosyl hydrolase 109 C-terminal" evidence="7">
    <location>
        <begin position="160"/>
        <end position="327"/>
    </location>
</feature>
<evidence type="ECO:0000256" key="3">
    <source>
        <dbReference type="ARBA" id="ARBA00022801"/>
    </source>
</evidence>
<accession>A0A5C4SVL6</accession>